<reference evidence="2" key="1">
    <citation type="submission" date="2022-11" db="UniProtKB">
        <authorList>
            <consortium name="WormBaseParasite"/>
        </authorList>
    </citation>
    <scope>IDENTIFICATION</scope>
</reference>
<evidence type="ECO:0000313" key="2">
    <source>
        <dbReference type="WBParaSite" id="PS1159_v2.g17364.t1"/>
    </source>
</evidence>
<sequence length="149" mass="16781">MQGVVINFSLLIKDYKVIDTGIFSSCMSVGLFSKTNSTFMIDSSLVDIESVSVRLSRKRKKLKASTSIQLLNIISTSNPLFVQKELQSIKKTSSTELNALCFLKKKQKSFIHCQNGISINSFIANNCGLMFLRFIKLHAVFDLWFDGKL</sequence>
<dbReference type="Proteomes" id="UP000887580">
    <property type="component" value="Unplaced"/>
</dbReference>
<protein>
    <submittedName>
        <fullName evidence="2">Uncharacterized protein</fullName>
    </submittedName>
</protein>
<evidence type="ECO:0000313" key="1">
    <source>
        <dbReference type="Proteomes" id="UP000887580"/>
    </source>
</evidence>
<name>A0AC35FGN2_9BILA</name>
<accession>A0AC35FGN2</accession>
<dbReference type="WBParaSite" id="PS1159_v2.g17364.t1">
    <property type="protein sequence ID" value="PS1159_v2.g17364.t1"/>
    <property type="gene ID" value="PS1159_v2.g17364"/>
</dbReference>
<organism evidence="1 2">
    <name type="scientific">Panagrolaimus sp. PS1159</name>
    <dbReference type="NCBI Taxonomy" id="55785"/>
    <lineage>
        <taxon>Eukaryota</taxon>
        <taxon>Metazoa</taxon>
        <taxon>Ecdysozoa</taxon>
        <taxon>Nematoda</taxon>
        <taxon>Chromadorea</taxon>
        <taxon>Rhabditida</taxon>
        <taxon>Tylenchina</taxon>
        <taxon>Panagrolaimomorpha</taxon>
        <taxon>Panagrolaimoidea</taxon>
        <taxon>Panagrolaimidae</taxon>
        <taxon>Panagrolaimus</taxon>
    </lineage>
</organism>
<proteinExistence type="predicted"/>